<reference evidence="4" key="1">
    <citation type="submission" date="2018-03" db="EMBL/GenBank/DDBJ databases">
        <title>Lachnoclostridium SNUG30370 gen.nov., sp.nov., isolated from human faeces.</title>
        <authorList>
            <person name="Seo B."/>
            <person name="Jeon K."/>
            <person name="Ko G."/>
        </authorList>
    </citation>
    <scope>NUCLEOTIDE SEQUENCE [LARGE SCALE GENOMIC DNA]</scope>
    <source>
        <strain evidence="4">SNUG30370</strain>
    </source>
</reference>
<keyword evidence="1" id="KW-0597">Phosphoprotein</keyword>
<evidence type="ECO:0000256" key="1">
    <source>
        <dbReference type="PROSITE-ProRule" id="PRU00169"/>
    </source>
</evidence>
<keyword evidence="3" id="KW-0238">DNA-binding</keyword>
<accession>A0A2T3FSM5</accession>
<dbReference type="PROSITE" id="PS50110">
    <property type="entry name" value="RESPONSE_REGULATORY"/>
    <property type="match status" value="1"/>
</dbReference>
<dbReference type="InterPro" id="IPR007492">
    <property type="entry name" value="LytTR_DNA-bd_dom"/>
</dbReference>
<dbReference type="Gene3D" id="2.40.50.1020">
    <property type="entry name" value="LytTr DNA-binding domain"/>
    <property type="match status" value="1"/>
</dbReference>
<dbReference type="PANTHER" id="PTHR37299:SF1">
    <property type="entry name" value="STAGE 0 SPORULATION PROTEIN A HOMOLOG"/>
    <property type="match status" value="1"/>
</dbReference>
<evidence type="ECO:0000259" key="2">
    <source>
        <dbReference type="PROSITE" id="PS50110"/>
    </source>
</evidence>
<evidence type="ECO:0000313" key="4">
    <source>
        <dbReference type="Proteomes" id="UP000241201"/>
    </source>
</evidence>
<comment type="caution">
    <text evidence="3">The sequence shown here is derived from an EMBL/GenBank/DDBJ whole genome shotgun (WGS) entry which is preliminary data.</text>
</comment>
<organism evidence="3 4">
    <name type="scientific">Faecalibacillus faecis</name>
    <dbReference type="NCBI Taxonomy" id="1982628"/>
    <lineage>
        <taxon>Bacteria</taxon>
        <taxon>Bacillati</taxon>
        <taxon>Bacillota</taxon>
        <taxon>Erysipelotrichia</taxon>
        <taxon>Erysipelotrichales</taxon>
        <taxon>Coprobacillaceae</taxon>
        <taxon>Faecalibacillus</taxon>
    </lineage>
</organism>
<dbReference type="AlphaFoldDB" id="A0A2T3FSM5"/>
<dbReference type="SMART" id="SM00850">
    <property type="entry name" value="LytTR"/>
    <property type="match status" value="1"/>
</dbReference>
<dbReference type="InterPro" id="IPR011006">
    <property type="entry name" value="CheY-like_superfamily"/>
</dbReference>
<dbReference type="InterPro" id="IPR001789">
    <property type="entry name" value="Sig_transdc_resp-reg_receiver"/>
</dbReference>
<gene>
    <name evidence="3" type="ORF">C7U55_10490</name>
</gene>
<feature type="modified residue" description="4-aspartylphosphate" evidence="1">
    <location>
        <position position="56"/>
    </location>
</feature>
<protein>
    <submittedName>
        <fullName evidence="3">DNA-binding response regulator</fullName>
    </submittedName>
</protein>
<dbReference type="Gene3D" id="3.40.50.2300">
    <property type="match status" value="1"/>
</dbReference>
<dbReference type="PANTHER" id="PTHR37299">
    <property type="entry name" value="TRANSCRIPTIONAL REGULATOR-RELATED"/>
    <property type="match status" value="1"/>
</dbReference>
<dbReference type="Pfam" id="PF04397">
    <property type="entry name" value="LytTR"/>
    <property type="match status" value="1"/>
</dbReference>
<dbReference type="EMBL" id="PYLP01000016">
    <property type="protein sequence ID" value="PST38251.1"/>
    <property type="molecule type" value="Genomic_DNA"/>
</dbReference>
<sequence length="234" mass="28090">MIHILIYEDHQKDIDHLLLCLNNFFEKTKQNYETHICKNKKDLIQNITKADLLFLDMEINNENGIDIGLELENIKHDCRIIITTNYSKYAIDGYKIHADRYFIKPINQLEFNIEMNAIIKKYIKKSLGFYDEKISPYKIFVKDILYIEFLNRKSNVHTIGGNIITTNCTLKYWYDRLNTYGFAYSYKAYLINFEYISAFNKNEIVLINNETIPLSRHYKKEFDQKYNDFLHEML</sequence>
<name>A0A2T3FSM5_9FIRM</name>
<evidence type="ECO:0000313" key="3">
    <source>
        <dbReference type="EMBL" id="PST38251.1"/>
    </source>
</evidence>
<dbReference type="Pfam" id="PF00072">
    <property type="entry name" value="Response_reg"/>
    <property type="match status" value="1"/>
</dbReference>
<dbReference type="SUPFAM" id="SSF52172">
    <property type="entry name" value="CheY-like"/>
    <property type="match status" value="1"/>
</dbReference>
<dbReference type="GeneID" id="77471517"/>
<feature type="domain" description="Response regulatory" evidence="2">
    <location>
        <begin position="3"/>
        <end position="119"/>
    </location>
</feature>
<dbReference type="GO" id="GO:0003677">
    <property type="term" value="F:DNA binding"/>
    <property type="evidence" value="ECO:0007669"/>
    <property type="project" value="UniProtKB-KW"/>
</dbReference>
<dbReference type="GO" id="GO:0000156">
    <property type="term" value="F:phosphorelay response regulator activity"/>
    <property type="evidence" value="ECO:0007669"/>
    <property type="project" value="InterPro"/>
</dbReference>
<dbReference type="RefSeq" id="WP_106988526.1">
    <property type="nucleotide sequence ID" value="NZ_PYLP01000016.1"/>
</dbReference>
<dbReference type="Proteomes" id="UP000241201">
    <property type="component" value="Unassembled WGS sequence"/>
</dbReference>
<proteinExistence type="predicted"/>
<dbReference type="InterPro" id="IPR046947">
    <property type="entry name" value="LytR-like"/>
</dbReference>
<keyword evidence="4" id="KW-1185">Reference proteome</keyword>